<keyword evidence="4" id="KW-1185">Reference proteome</keyword>
<feature type="domain" description="Heterokaryon incompatibility" evidence="2">
    <location>
        <begin position="185"/>
        <end position="257"/>
    </location>
</feature>
<evidence type="ECO:0000259" key="2">
    <source>
        <dbReference type="Pfam" id="PF06985"/>
    </source>
</evidence>
<feature type="region of interest" description="Disordered" evidence="1">
    <location>
        <begin position="1"/>
        <end position="28"/>
    </location>
</feature>
<name>A0A3M2S6I7_9HYPO</name>
<proteinExistence type="predicted"/>
<protein>
    <recommendedName>
        <fullName evidence="2">Heterokaryon incompatibility domain-containing protein</fullName>
    </recommendedName>
</protein>
<reference evidence="3 4" key="1">
    <citation type="submission" date="2017-06" db="EMBL/GenBank/DDBJ databases">
        <title>Comparative genomic analysis of Ambrosia Fusariam Clade fungi.</title>
        <authorList>
            <person name="Stajich J.E."/>
            <person name="Carrillo J."/>
            <person name="Kijimoto T."/>
            <person name="Eskalen A."/>
            <person name="O'Donnell K."/>
            <person name="Kasson M."/>
        </authorList>
    </citation>
    <scope>NUCLEOTIDE SEQUENCE [LARGE SCALE GENOMIC DNA]</scope>
    <source>
        <strain evidence="3">UCR3666</strain>
    </source>
</reference>
<sequence>MDQNPPVSFPSTSGQKSPTEPPTQGNNRRCWRCKQLTINQLLERKRIDHHFSLEALERYADLGCDFCQFILDCLKSAQVEVTESGQRGVSVHWDMANFDWKCAQKSLYANAKETDQPSPITFAIKQGMCRKLPSSEVHTIEIPGAREVYETLLVQVGKLPPMELNLVISRGDNIYLDEYNTYDYQHARHRWASESEKMGSIYQDSTLTIFAMASEGSEEGFLRTANPPHPSPTTLNVSSAANNHTSRGWAFQEVVLSRRSLFFGARQLYWQCREGLDSLEGLYPFSGIFVEKIRVVVPQTHGQPERSDARARSDFYTLASEYNMKALTYSSDKLPAFSGLAQKFQHTFGGEYLAGLWSNDIGRGLPWLLYTPLSSDSAAQRNHLPSWSWASTNERLLFFPPQPQVFLELHRTDIQLCNPQNRYGQIRSENDATIPSITVTGMTMPLAKGSWLPAAATRLGQVQFDVLEGLEESGHISPSYYPSSTPEVGEGKRKRKVKIKGNVQMIYILD</sequence>
<gene>
    <name evidence="3" type="ORF">CDV36_007186</name>
</gene>
<organism evidence="3 4">
    <name type="scientific">Fusarium kuroshium</name>
    <dbReference type="NCBI Taxonomy" id="2010991"/>
    <lineage>
        <taxon>Eukaryota</taxon>
        <taxon>Fungi</taxon>
        <taxon>Dikarya</taxon>
        <taxon>Ascomycota</taxon>
        <taxon>Pezizomycotina</taxon>
        <taxon>Sordariomycetes</taxon>
        <taxon>Hypocreomycetidae</taxon>
        <taxon>Hypocreales</taxon>
        <taxon>Nectriaceae</taxon>
        <taxon>Fusarium</taxon>
        <taxon>Fusarium solani species complex</taxon>
    </lineage>
</organism>
<evidence type="ECO:0000313" key="3">
    <source>
        <dbReference type="EMBL" id="RMJ13173.1"/>
    </source>
</evidence>
<comment type="caution">
    <text evidence="3">The sequence shown here is derived from an EMBL/GenBank/DDBJ whole genome shotgun (WGS) entry which is preliminary data.</text>
</comment>
<dbReference type="Pfam" id="PF06985">
    <property type="entry name" value="HET"/>
    <property type="match status" value="1"/>
</dbReference>
<dbReference type="AlphaFoldDB" id="A0A3M2S6I7"/>
<evidence type="ECO:0000313" key="4">
    <source>
        <dbReference type="Proteomes" id="UP000277212"/>
    </source>
</evidence>
<dbReference type="Proteomes" id="UP000277212">
    <property type="component" value="Unassembled WGS sequence"/>
</dbReference>
<dbReference type="PANTHER" id="PTHR33112">
    <property type="entry name" value="DOMAIN PROTEIN, PUTATIVE-RELATED"/>
    <property type="match status" value="1"/>
</dbReference>
<dbReference type="PANTHER" id="PTHR33112:SF16">
    <property type="entry name" value="HETEROKARYON INCOMPATIBILITY DOMAIN-CONTAINING PROTEIN"/>
    <property type="match status" value="1"/>
</dbReference>
<feature type="compositionally biased region" description="Polar residues" evidence="1">
    <location>
        <begin position="1"/>
        <end position="27"/>
    </location>
</feature>
<evidence type="ECO:0000256" key="1">
    <source>
        <dbReference type="SAM" id="MobiDB-lite"/>
    </source>
</evidence>
<accession>A0A3M2S6I7</accession>
<dbReference type="InterPro" id="IPR010730">
    <property type="entry name" value="HET"/>
</dbReference>
<dbReference type="EMBL" id="NKUJ01000115">
    <property type="protein sequence ID" value="RMJ13173.1"/>
    <property type="molecule type" value="Genomic_DNA"/>
</dbReference>
<dbReference type="OrthoDB" id="5125733at2759"/>